<protein>
    <submittedName>
        <fullName evidence="1">Uncharacterized protein</fullName>
    </submittedName>
</protein>
<dbReference type="Proteomes" id="UP000660454">
    <property type="component" value="Unassembled WGS sequence"/>
</dbReference>
<sequence length="74" mass="8108">MTRPLCVPTSEPLVPRGRAAHTTVGQSLHDFRVPSEIIAGPDFAGDIEREIQWLRQVAAACTKVVKERTVSPVD</sequence>
<organism evidence="1 2">
    <name type="scientific">Microbispora siamensis</name>
    <dbReference type="NCBI Taxonomy" id="564413"/>
    <lineage>
        <taxon>Bacteria</taxon>
        <taxon>Bacillati</taxon>
        <taxon>Actinomycetota</taxon>
        <taxon>Actinomycetes</taxon>
        <taxon>Streptosporangiales</taxon>
        <taxon>Streptosporangiaceae</taxon>
        <taxon>Microbispora</taxon>
    </lineage>
</organism>
<keyword evidence="2" id="KW-1185">Reference proteome</keyword>
<comment type="caution">
    <text evidence="1">The sequence shown here is derived from an EMBL/GenBank/DDBJ whole genome shotgun (WGS) entry which is preliminary data.</text>
</comment>
<dbReference type="EMBL" id="BOOF01000028">
    <property type="protein sequence ID" value="GIH63812.1"/>
    <property type="molecule type" value="Genomic_DNA"/>
</dbReference>
<accession>A0ABQ4GQW1</accession>
<gene>
    <name evidence="1" type="ORF">Msi02_46290</name>
</gene>
<evidence type="ECO:0000313" key="2">
    <source>
        <dbReference type="Proteomes" id="UP000660454"/>
    </source>
</evidence>
<name>A0ABQ4GQW1_9ACTN</name>
<reference evidence="1 2" key="1">
    <citation type="submission" date="2021-01" db="EMBL/GenBank/DDBJ databases">
        <title>Whole genome shotgun sequence of Microbispora siamensis NBRC 104113.</title>
        <authorList>
            <person name="Komaki H."/>
            <person name="Tamura T."/>
        </authorList>
    </citation>
    <scope>NUCLEOTIDE SEQUENCE [LARGE SCALE GENOMIC DNA]</scope>
    <source>
        <strain evidence="1 2">NBRC 104113</strain>
    </source>
</reference>
<evidence type="ECO:0000313" key="1">
    <source>
        <dbReference type="EMBL" id="GIH63812.1"/>
    </source>
</evidence>
<proteinExistence type="predicted"/>